<keyword evidence="3" id="KW-1185">Reference proteome</keyword>
<accession>A0ABX5SRI5</accession>
<reference evidence="2 3" key="1">
    <citation type="submission" date="2019-03" db="EMBL/GenBank/DDBJ databases">
        <authorList>
            <person name="Dong K."/>
        </authorList>
    </citation>
    <scope>NUCLEOTIDE SEQUENCE [LARGE SCALE GENOMIC DNA]</scope>
    <source>
        <strain evidence="3">dk512</strain>
    </source>
</reference>
<proteinExistence type="predicted"/>
<evidence type="ECO:0000259" key="1">
    <source>
        <dbReference type="Pfam" id="PF04230"/>
    </source>
</evidence>
<dbReference type="RefSeq" id="WP_135063463.1">
    <property type="nucleotide sequence ID" value="NZ_CP038266.1"/>
</dbReference>
<organism evidence="2 3">
    <name type="scientific">Microbacterium wangchenii</name>
    <dbReference type="NCBI Taxonomy" id="2541726"/>
    <lineage>
        <taxon>Bacteria</taxon>
        <taxon>Bacillati</taxon>
        <taxon>Actinomycetota</taxon>
        <taxon>Actinomycetes</taxon>
        <taxon>Micrococcales</taxon>
        <taxon>Microbacteriaceae</taxon>
        <taxon>Microbacterium</taxon>
    </lineage>
</organism>
<dbReference type="EMBL" id="CP038266">
    <property type="protein sequence ID" value="QBR87778.1"/>
    <property type="molecule type" value="Genomic_DNA"/>
</dbReference>
<protein>
    <recommendedName>
        <fullName evidence="1">Polysaccharide pyruvyl transferase domain-containing protein</fullName>
    </recommendedName>
</protein>
<sequence length="410" mass="44346">MKVAVLNTVLSNTGDAAIYESIVHALVQSGLTTPSDVVAFDSAADRTAPLYPEWQILQQPSRSSHPVRLVRAIASRLRGGLLGLLSRFPRATGVLLRLAPGTTFVRALRSIAAADLVVSSGGTYLVDHYDFGHRVAEIAFAKSRGKVVYLWTQSLGPFATPPARAAACALIPLVDGVFFRDPRSEQAWKAVGSLPARTEVCPDSVFSLYEADTGARDRRRERPIALLSVREWATPVLGESFSFTRYSAAMRAVARGLDERGWRCIAVSTCQGVEGYTIDDSATARNMFQGLSVEINSGFHTPGELMKLIRSADLVIATRMHMAIMSLISSTPVLALAYETKTLELFKSLAMPHCAVAIEEANAAWADQIVTADDPRNLAATLDHQALEDLRDRAHAPARAIADAMTRTAG</sequence>
<evidence type="ECO:0000313" key="3">
    <source>
        <dbReference type="Proteomes" id="UP000295748"/>
    </source>
</evidence>
<dbReference type="PANTHER" id="PTHR36836">
    <property type="entry name" value="COLANIC ACID BIOSYNTHESIS PROTEIN WCAK"/>
    <property type="match status" value="1"/>
</dbReference>
<dbReference type="InterPro" id="IPR007345">
    <property type="entry name" value="Polysacch_pyruvyl_Trfase"/>
</dbReference>
<evidence type="ECO:0000313" key="2">
    <source>
        <dbReference type="EMBL" id="QBR87778.1"/>
    </source>
</evidence>
<gene>
    <name evidence="2" type="ORF">E4K62_03110</name>
</gene>
<dbReference type="PANTHER" id="PTHR36836:SF1">
    <property type="entry name" value="COLANIC ACID BIOSYNTHESIS PROTEIN WCAK"/>
    <property type="match status" value="1"/>
</dbReference>
<name>A0ABX5SRI5_9MICO</name>
<dbReference type="Proteomes" id="UP000295748">
    <property type="component" value="Chromosome"/>
</dbReference>
<feature type="domain" description="Polysaccharide pyruvyl transferase" evidence="1">
    <location>
        <begin position="12"/>
        <end position="339"/>
    </location>
</feature>
<dbReference type="Pfam" id="PF04230">
    <property type="entry name" value="PS_pyruv_trans"/>
    <property type="match status" value="1"/>
</dbReference>